<feature type="region of interest" description="Disordered" evidence="1">
    <location>
        <begin position="29"/>
        <end position="81"/>
    </location>
</feature>
<reference evidence="2 3" key="1">
    <citation type="journal article" date="2022" name="Nat. Plants">
        <title>Genomes of leafy and leafless Platanthera orchids illuminate the evolution of mycoheterotrophy.</title>
        <authorList>
            <person name="Li M.H."/>
            <person name="Liu K.W."/>
            <person name="Li Z."/>
            <person name="Lu H.C."/>
            <person name="Ye Q.L."/>
            <person name="Zhang D."/>
            <person name="Wang J.Y."/>
            <person name="Li Y.F."/>
            <person name="Zhong Z.M."/>
            <person name="Liu X."/>
            <person name="Yu X."/>
            <person name="Liu D.K."/>
            <person name="Tu X.D."/>
            <person name="Liu B."/>
            <person name="Hao Y."/>
            <person name="Liao X.Y."/>
            <person name="Jiang Y.T."/>
            <person name="Sun W.H."/>
            <person name="Chen J."/>
            <person name="Chen Y.Q."/>
            <person name="Ai Y."/>
            <person name="Zhai J.W."/>
            <person name="Wu S.S."/>
            <person name="Zhou Z."/>
            <person name="Hsiao Y.Y."/>
            <person name="Wu W.L."/>
            <person name="Chen Y.Y."/>
            <person name="Lin Y.F."/>
            <person name="Hsu J.L."/>
            <person name="Li C.Y."/>
            <person name="Wang Z.W."/>
            <person name="Zhao X."/>
            <person name="Zhong W.Y."/>
            <person name="Ma X.K."/>
            <person name="Ma L."/>
            <person name="Huang J."/>
            <person name="Chen G.Z."/>
            <person name="Huang M.Z."/>
            <person name="Huang L."/>
            <person name="Peng D.H."/>
            <person name="Luo Y.B."/>
            <person name="Zou S.Q."/>
            <person name="Chen S.P."/>
            <person name="Lan S."/>
            <person name="Tsai W.C."/>
            <person name="Van de Peer Y."/>
            <person name="Liu Z.J."/>
        </authorList>
    </citation>
    <scope>NUCLEOTIDE SEQUENCE [LARGE SCALE GENOMIC DNA]</scope>
    <source>
        <strain evidence="2">Lor288</strain>
    </source>
</reference>
<evidence type="ECO:0000313" key="3">
    <source>
        <dbReference type="Proteomes" id="UP001412067"/>
    </source>
</evidence>
<name>A0ABR2M7M0_9ASPA</name>
<evidence type="ECO:0000313" key="2">
    <source>
        <dbReference type="EMBL" id="KAK8960043.1"/>
    </source>
</evidence>
<gene>
    <name evidence="2" type="primary">NAC008</name>
    <name evidence="2" type="ORF">KSP40_PGU017154</name>
</gene>
<dbReference type="Proteomes" id="UP001412067">
    <property type="component" value="Unassembled WGS sequence"/>
</dbReference>
<dbReference type="InterPro" id="IPR044799">
    <property type="entry name" value="SOG1-like"/>
</dbReference>
<organism evidence="2 3">
    <name type="scientific">Platanthera guangdongensis</name>
    <dbReference type="NCBI Taxonomy" id="2320717"/>
    <lineage>
        <taxon>Eukaryota</taxon>
        <taxon>Viridiplantae</taxon>
        <taxon>Streptophyta</taxon>
        <taxon>Embryophyta</taxon>
        <taxon>Tracheophyta</taxon>
        <taxon>Spermatophyta</taxon>
        <taxon>Magnoliopsida</taxon>
        <taxon>Liliopsida</taxon>
        <taxon>Asparagales</taxon>
        <taxon>Orchidaceae</taxon>
        <taxon>Orchidoideae</taxon>
        <taxon>Orchideae</taxon>
        <taxon>Orchidinae</taxon>
        <taxon>Platanthera</taxon>
    </lineage>
</organism>
<keyword evidence="3" id="KW-1185">Reference proteome</keyword>
<evidence type="ECO:0000256" key="1">
    <source>
        <dbReference type="SAM" id="MobiDB-lite"/>
    </source>
</evidence>
<sequence length="146" mass="16159">MHQYHLAANEEEKEGELVVSKVFCQKHTKQAGEVETRASPNELDGSNIRSSPRTPKTVAPKPPSTKMSSMGEADQQNPLLSPFQLSALPGGLASLKPLSNQTRRRLGEDRRLCYAMKYSILSQALENHPYNLTTQILLTAIKISSK</sequence>
<dbReference type="PANTHER" id="PTHR31079">
    <property type="entry name" value="NAC DOMAIN-CONTAINING PROTEIN 73"/>
    <property type="match status" value="1"/>
</dbReference>
<proteinExistence type="predicted"/>
<protein>
    <submittedName>
        <fullName evidence="2">NAC domain-containing protein 8</fullName>
    </submittedName>
</protein>
<dbReference type="EMBL" id="JBBWWR010000011">
    <property type="protein sequence ID" value="KAK8960043.1"/>
    <property type="molecule type" value="Genomic_DNA"/>
</dbReference>
<dbReference type="PANTHER" id="PTHR31079:SF2">
    <property type="entry name" value="NAC DOMAIN CONTAINING PROTEIN 44-RELATED"/>
    <property type="match status" value="1"/>
</dbReference>
<comment type="caution">
    <text evidence="2">The sequence shown here is derived from an EMBL/GenBank/DDBJ whole genome shotgun (WGS) entry which is preliminary data.</text>
</comment>
<accession>A0ABR2M7M0</accession>